<dbReference type="OrthoDB" id="5086500at2759"/>
<evidence type="ECO:0000313" key="17">
    <source>
        <dbReference type="Proteomes" id="UP000288716"/>
    </source>
</evidence>
<proteinExistence type="inferred from homology"/>
<dbReference type="GO" id="GO:0008654">
    <property type="term" value="P:phospholipid biosynthetic process"/>
    <property type="evidence" value="ECO:0007669"/>
    <property type="project" value="UniProtKB-KW"/>
</dbReference>
<dbReference type="EMBL" id="NCKV01000786">
    <property type="protein sequence ID" value="RWS29746.1"/>
    <property type="molecule type" value="Genomic_DNA"/>
</dbReference>
<dbReference type="Proteomes" id="UP000288716">
    <property type="component" value="Unassembled WGS sequence"/>
</dbReference>
<dbReference type="SUPFAM" id="SSF53474">
    <property type="entry name" value="alpha/beta-Hydrolases"/>
    <property type="match status" value="1"/>
</dbReference>
<dbReference type="GO" id="GO:0005783">
    <property type="term" value="C:endoplasmic reticulum"/>
    <property type="evidence" value="ECO:0007669"/>
    <property type="project" value="UniProtKB-SubCell"/>
</dbReference>
<protein>
    <recommendedName>
        <fullName evidence="14">Protein SERAC1</fullName>
    </recommendedName>
    <alternativeName>
        <fullName evidence="15">Serine active site-containing protein 1</fullName>
    </alternativeName>
</protein>
<evidence type="ECO:0000256" key="11">
    <source>
        <dbReference type="ARBA" id="ARBA00023209"/>
    </source>
</evidence>
<keyword evidence="9" id="KW-0496">Mitochondrion</keyword>
<dbReference type="AlphaFoldDB" id="A0A443SQC9"/>
<keyword evidence="12" id="KW-1208">Phospholipid metabolism</keyword>
<evidence type="ECO:0000256" key="8">
    <source>
        <dbReference type="ARBA" id="ARBA00023098"/>
    </source>
</evidence>
<evidence type="ECO:0000256" key="1">
    <source>
        <dbReference type="ARBA" id="ARBA00004167"/>
    </source>
</evidence>
<evidence type="ECO:0000256" key="4">
    <source>
        <dbReference type="ARBA" id="ARBA00022516"/>
    </source>
</evidence>
<comment type="caution">
    <text evidence="16">The sequence shown here is derived from an EMBL/GenBank/DDBJ whole genome shotgun (WGS) entry which is preliminary data.</text>
</comment>
<evidence type="ECO:0000256" key="12">
    <source>
        <dbReference type="ARBA" id="ARBA00023264"/>
    </source>
</evidence>
<dbReference type="Gene3D" id="3.40.50.1820">
    <property type="entry name" value="alpha/beta hydrolase"/>
    <property type="match status" value="1"/>
</dbReference>
<reference evidence="16 17" key="1">
    <citation type="journal article" date="2018" name="Gigascience">
        <title>Genomes of trombidid mites reveal novel predicted allergens and laterally-transferred genes associated with secondary metabolism.</title>
        <authorList>
            <person name="Dong X."/>
            <person name="Chaisiri K."/>
            <person name="Xia D."/>
            <person name="Armstrong S.D."/>
            <person name="Fang Y."/>
            <person name="Donnelly M.J."/>
            <person name="Kadowaki T."/>
            <person name="McGarry J.W."/>
            <person name="Darby A.C."/>
            <person name="Makepeace B.L."/>
        </authorList>
    </citation>
    <scope>NUCLEOTIDE SEQUENCE [LARGE SCALE GENOMIC DNA]</scope>
    <source>
        <strain evidence="16">UoL-UT</strain>
    </source>
</reference>
<accession>A0A443SQC9</accession>
<gene>
    <name evidence="16" type="ORF">B4U80_07185</name>
</gene>
<keyword evidence="6" id="KW-0256">Endoplasmic reticulum</keyword>
<dbReference type="PANTHER" id="PTHR48182:SF2">
    <property type="entry name" value="PROTEIN SERAC1"/>
    <property type="match status" value="1"/>
</dbReference>
<dbReference type="GO" id="GO:0016020">
    <property type="term" value="C:membrane"/>
    <property type="evidence" value="ECO:0007669"/>
    <property type="project" value="UniProtKB-SubCell"/>
</dbReference>
<evidence type="ECO:0000313" key="16">
    <source>
        <dbReference type="EMBL" id="RWS29746.1"/>
    </source>
</evidence>
<keyword evidence="17" id="KW-1185">Reference proteome</keyword>
<sequence>MCDLDTAVKLARTENVDPRLFAPPITSHLRLIIVKKQLVSGDDLSFLLLKLLHDTIEDVSECTKYFTSLALKANEVGASFDSEIQHVEMIPEGIRKQNFVSKYKLDWFLAQSLLGYSKSGEKTCEKLIESGVFLVLHNLREKYENDNEMLAVVAKIVSNLSKYPQSHQHFMSTGWIGILCNWLNSDSNVLELKLAAAKCLYNLDRDIQFSLSDSVYLVSPMYRNKTVDCDIVFIHGLLGRVFRTWRQSDLCKNDQDYTRCWPLDWLSKDISAIRIMAADYETYLSDWRIECPTEKLTLKDRGEYILQSLIAAGIGNRPIIWIGHSMGGLLIKQILVACEESNSPVLKEVLRNSKATVFYSVPHRGSELATWPTIVYNVILPSTEVKELMKDSPVLLSLQNKFLNIVRKRQLHCISFAETLKSKLGAKKVKIKSLMVSKESANLGYGEFHLLSTDHHSTCKPVNKNSDSYRLTLEFILDVINNLNIS</sequence>
<evidence type="ECO:0000256" key="3">
    <source>
        <dbReference type="ARBA" id="ARBA00004240"/>
    </source>
</evidence>
<keyword evidence="11" id="KW-0594">Phospholipid biosynthesis</keyword>
<evidence type="ECO:0000256" key="15">
    <source>
        <dbReference type="ARBA" id="ARBA00041701"/>
    </source>
</evidence>
<dbReference type="InterPro" id="IPR016024">
    <property type="entry name" value="ARM-type_fold"/>
</dbReference>
<dbReference type="VEuPathDB" id="VectorBase:LDEU002295"/>
<dbReference type="PANTHER" id="PTHR48182">
    <property type="entry name" value="PROTEIN SERAC1"/>
    <property type="match status" value="1"/>
</dbReference>
<evidence type="ECO:0000256" key="2">
    <source>
        <dbReference type="ARBA" id="ARBA00004173"/>
    </source>
</evidence>
<keyword evidence="10" id="KW-0472">Membrane</keyword>
<dbReference type="InterPro" id="IPR052374">
    <property type="entry name" value="SERAC1"/>
</dbReference>
<evidence type="ECO:0000256" key="5">
    <source>
        <dbReference type="ARBA" id="ARBA00022692"/>
    </source>
</evidence>
<keyword evidence="7" id="KW-1133">Transmembrane helix</keyword>
<dbReference type="GO" id="GO:0005739">
    <property type="term" value="C:mitochondrion"/>
    <property type="evidence" value="ECO:0007669"/>
    <property type="project" value="UniProtKB-SubCell"/>
</dbReference>
<dbReference type="InterPro" id="IPR029058">
    <property type="entry name" value="AB_hydrolase_fold"/>
</dbReference>
<keyword evidence="4" id="KW-0444">Lipid biosynthesis</keyword>
<comment type="similarity">
    <text evidence="13">Belongs to the SERAC1 family.</text>
</comment>
<dbReference type="Gene3D" id="1.25.10.10">
    <property type="entry name" value="Leucine-rich Repeat Variant"/>
    <property type="match status" value="1"/>
</dbReference>
<evidence type="ECO:0000256" key="7">
    <source>
        <dbReference type="ARBA" id="ARBA00022989"/>
    </source>
</evidence>
<evidence type="ECO:0000256" key="13">
    <source>
        <dbReference type="ARBA" id="ARBA00038024"/>
    </source>
</evidence>
<name>A0A443SQC9_9ACAR</name>
<evidence type="ECO:0000256" key="6">
    <source>
        <dbReference type="ARBA" id="ARBA00022824"/>
    </source>
</evidence>
<comment type="subcellular location">
    <subcellularLocation>
        <location evidence="3">Endoplasmic reticulum</location>
    </subcellularLocation>
    <subcellularLocation>
        <location evidence="1">Membrane</location>
        <topology evidence="1">Single-pass membrane protein</topology>
    </subcellularLocation>
    <subcellularLocation>
        <location evidence="2">Mitochondrion</location>
    </subcellularLocation>
</comment>
<dbReference type="STRING" id="299467.A0A443SQC9"/>
<keyword evidence="8" id="KW-0443">Lipid metabolism</keyword>
<organism evidence="16 17">
    <name type="scientific">Leptotrombidium deliense</name>
    <dbReference type="NCBI Taxonomy" id="299467"/>
    <lineage>
        <taxon>Eukaryota</taxon>
        <taxon>Metazoa</taxon>
        <taxon>Ecdysozoa</taxon>
        <taxon>Arthropoda</taxon>
        <taxon>Chelicerata</taxon>
        <taxon>Arachnida</taxon>
        <taxon>Acari</taxon>
        <taxon>Acariformes</taxon>
        <taxon>Trombidiformes</taxon>
        <taxon>Prostigmata</taxon>
        <taxon>Anystina</taxon>
        <taxon>Parasitengona</taxon>
        <taxon>Trombiculoidea</taxon>
        <taxon>Trombiculidae</taxon>
        <taxon>Leptotrombidium</taxon>
    </lineage>
</organism>
<evidence type="ECO:0000256" key="9">
    <source>
        <dbReference type="ARBA" id="ARBA00023128"/>
    </source>
</evidence>
<dbReference type="SUPFAM" id="SSF48371">
    <property type="entry name" value="ARM repeat"/>
    <property type="match status" value="1"/>
</dbReference>
<dbReference type="InterPro" id="IPR011989">
    <property type="entry name" value="ARM-like"/>
</dbReference>
<evidence type="ECO:0000256" key="14">
    <source>
        <dbReference type="ARBA" id="ARBA00040991"/>
    </source>
</evidence>
<evidence type="ECO:0000256" key="10">
    <source>
        <dbReference type="ARBA" id="ARBA00023136"/>
    </source>
</evidence>
<keyword evidence="5" id="KW-0812">Transmembrane</keyword>